<reference evidence="1" key="1">
    <citation type="submission" date="2021-11" db="EMBL/GenBank/DDBJ databases">
        <title>Vibrio ZSDE26 sp. nov. and Vibrio ZSDZ34 sp. nov., isolated from coastal seawater in Qingdao.</title>
        <authorList>
            <person name="Zhang P."/>
        </authorList>
    </citation>
    <scope>NUCLEOTIDE SEQUENCE</scope>
    <source>
        <strain evidence="1">ZSDZ34</strain>
    </source>
</reference>
<keyword evidence="1" id="KW-0067">ATP-binding</keyword>
<dbReference type="AlphaFoldDB" id="A0A9X1W7Y8"/>
<protein>
    <submittedName>
        <fullName evidence="1">Helicase RepA family protein</fullName>
    </submittedName>
</protein>
<dbReference type="RefSeq" id="WP_244354912.1">
    <property type="nucleotide sequence ID" value="NZ_JAJNNZ010000002.1"/>
</dbReference>
<evidence type="ECO:0000313" key="2">
    <source>
        <dbReference type="Proteomes" id="UP001139488"/>
    </source>
</evidence>
<gene>
    <name evidence="1" type="ORF">LNL84_02340</name>
</gene>
<dbReference type="Gene3D" id="3.40.50.300">
    <property type="entry name" value="P-loop containing nucleotide triphosphate hydrolases"/>
    <property type="match status" value="1"/>
</dbReference>
<dbReference type="Pfam" id="PF13481">
    <property type="entry name" value="AAA_25"/>
    <property type="match status" value="1"/>
</dbReference>
<dbReference type="GO" id="GO:0004386">
    <property type="term" value="F:helicase activity"/>
    <property type="evidence" value="ECO:0007669"/>
    <property type="project" value="UniProtKB-KW"/>
</dbReference>
<dbReference type="Proteomes" id="UP001139488">
    <property type="component" value="Unassembled WGS sequence"/>
</dbReference>
<organism evidence="1 2">
    <name type="scientific">Vibrio gelatinilyticus</name>
    <dbReference type="NCBI Taxonomy" id="2893468"/>
    <lineage>
        <taxon>Bacteria</taxon>
        <taxon>Pseudomonadati</taxon>
        <taxon>Pseudomonadota</taxon>
        <taxon>Gammaproteobacteria</taxon>
        <taxon>Vibrionales</taxon>
        <taxon>Vibrionaceae</taxon>
        <taxon>Vibrio</taxon>
    </lineage>
</organism>
<proteinExistence type="predicted"/>
<dbReference type="CDD" id="cd01125">
    <property type="entry name" value="RepA_RSF1010_like"/>
    <property type="match status" value="1"/>
</dbReference>
<dbReference type="EMBL" id="JAJNNZ010000002">
    <property type="protein sequence ID" value="MCJ2375663.1"/>
    <property type="molecule type" value="Genomic_DNA"/>
</dbReference>
<keyword evidence="1" id="KW-0547">Nucleotide-binding</keyword>
<sequence>MVSYVSQSNERLYPWTSGSTGYDVQVDYLIEGILPANSFGVVYGPSGSFKSFLVMDWAAHIATGKTWSGRNVKKAAVLYVVAEGGIGAPRRIKAWERANLKGGAAKNFYSIYEPVHIADPRSLNALMSTIKQIEEVENTQIELVVFDTLARCFNGADENSTRDMNFFVSGCDMLKAMMKVSVLIVHHSGKNEANAARGSSALRAACDFEFKVVKNPSDDSEGESLTLSCEKMKDDQPIKPAAYTLKPVMVFTNHEGKNIYSLSVDSDEAREVPDVDSHPEKSEMSPVQVALWEIIRSRSASGESTVREIIRDDFKALGYPVKNFSRSLQRLQNRGVVIEQHGQLHCMVDKA</sequence>
<keyword evidence="2" id="KW-1185">Reference proteome</keyword>
<dbReference type="InterPro" id="IPR027417">
    <property type="entry name" value="P-loop_NTPase"/>
</dbReference>
<comment type="caution">
    <text evidence="1">The sequence shown here is derived from an EMBL/GenBank/DDBJ whole genome shotgun (WGS) entry which is preliminary data.</text>
</comment>
<dbReference type="SUPFAM" id="SSF52540">
    <property type="entry name" value="P-loop containing nucleoside triphosphate hydrolases"/>
    <property type="match status" value="1"/>
</dbReference>
<dbReference type="InterPro" id="IPR038724">
    <property type="entry name" value="RepA"/>
</dbReference>
<keyword evidence="1" id="KW-0347">Helicase</keyword>
<accession>A0A9X1W7Y8</accession>
<name>A0A9X1W7Y8_9VIBR</name>
<keyword evidence="1" id="KW-0378">Hydrolase</keyword>
<evidence type="ECO:0000313" key="1">
    <source>
        <dbReference type="EMBL" id="MCJ2375663.1"/>
    </source>
</evidence>